<organism evidence="18 19">
    <name type="scientific">Caryophanon latum</name>
    <dbReference type="NCBI Taxonomy" id="33977"/>
    <lineage>
        <taxon>Bacteria</taxon>
        <taxon>Bacillati</taxon>
        <taxon>Bacillota</taxon>
        <taxon>Bacilli</taxon>
        <taxon>Bacillales</taxon>
        <taxon>Caryophanaceae</taxon>
        <taxon>Caryophanon</taxon>
    </lineage>
</organism>
<dbReference type="GO" id="GO:0030145">
    <property type="term" value="F:manganese ion binding"/>
    <property type="evidence" value="ECO:0007669"/>
    <property type="project" value="UniProtKB-UniRule"/>
</dbReference>
<dbReference type="InterPro" id="IPR024567">
    <property type="entry name" value="RNase_HII/HIII_dom"/>
</dbReference>
<dbReference type="OrthoDB" id="9803420at2"/>
<name>A0A1C0YWI8_9BACL</name>
<evidence type="ECO:0000256" key="6">
    <source>
        <dbReference type="ARBA" id="ARBA00012180"/>
    </source>
</evidence>
<evidence type="ECO:0000256" key="15">
    <source>
        <dbReference type="PROSITE-ProRule" id="PRU01319"/>
    </source>
</evidence>
<evidence type="ECO:0000256" key="14">
    <source>
        <dbReference type="HAMAP-Rule" id="MF_00052"/>
    </source>
</evidence>
<dbReference type="InterPro" id="IPR036397">
    <property type="entry name" value="RNaseH_sf"/>
</dbReference>
<keyword evidence="11 14" id="KW-0255">Endonuclease</keyword>
<evidence type="ECO:0000256" key="5">
    <source>
        <dbReference type="ARBA" id="ARBA00007383"/>
    </source>
</evidence>
<dbReference type="AlphaFoldDB" id="A0A1C0YWI8"/>
<dbReference type="NCBIfam" id="NF000595">
    <property type="entry name" value="PRK00015.1-3"/>
    <property type="match status" value="1"/>
</dbReference>
<dbReference type="EMBL" id="MATO01000028">
    <property type="protein sequence ID" value="OCS91484.1"/>
    <property type="molecule type" value="Genomic_DNA"/>
</dbReference>
<dbReference type="PANTHER" id="PTHR10954">
    <property type="entry name" value="RIBONUCLEASE H2 SUBUNIT A"/>
    <property type="match status" value="1"/>
</dbReference>
<evidence type="ECO:0000256" key="2">
    <source>
        <dbReference type="ARBA" id="ARBA00001946"/>
    </source>
</evidence>
<evidence type="ECO:0000256" key="9">
    <source>
        <dbReference type="ARBA" id="ARBA00022722"/>
    </source>
</evidence>
<dbReference type="InterPro" id="IPR012337">
    <property type="entry name" value="RNaseH-like_sf"/>
</dbReference>
<evidence type="ECO:0000313" key="19">
    <source>
        <dbReference type="Proteomes" id="UP000093482"/>
    </source>
</evidence>
<dbReference type="GO" id="GO:0006298">
    <property type="term" value="P:mismatch repair"/>
    <property type="evidence" value="ECO:0007669"/>
    <property type="project" value="TreeGrafter"/>
</dbReference>
<dbReference type="NCBIfam" id="NF000594">
    <property type="entry name" value="PRK00015.1-1"/>
    <property type="match status" value="1"/>
</dbReference>
<comment type="cofactor">
    <cofactor evidence="2">
        <name>Mg(2+)</name>
        <dbReference type="ChEBI" id="CHEBI:18420"/>
    </cofactor>
</comment>
<dbReference type="CDD" id="cd07182">
    <property type="entry name" value="RNase_HII_bacteria_HII_like"/>
    <property type="match status" value="1"/>
</dbReference>
<dbReference type="GO" id="GO:0032299">
    <property type="term" value="C:ribonuclease H2 complex"/>
    <property type="evidence" value="ECO:0007669"/>
    <property type="project" value="TreeGrafter"/>
</dbReference>
<dbReference type="GO" id="GO:0043137">
    <property type="term" value="P:DNA replication, removal of RNA primer"/>
    <property type="evidence" value="ECO:0007669"/>
    <property type="project" value="TreeGrafter"/>
</dbReference>
<dbReference type="RefSeq" id="WP_066463386.1">
    <property type="nucleotide sequence ID" value="NZ_MATO01000028.1"/>
</dbReference>
<evidence type="ECO:0000256" key="12">
    <source>
        <dbReference type="ARBA" id="ARBA00022801"/>
    </source>
</evidence>
<keyword evidence="12 14" id="KW-0378">Hydrolase</keyword>
<dbReference type="HAMAP" id="MF_00052_B">
    <property type="entry name" value="RNase_HII_B"/>
    <property type="match status" value="1"/>
</dbReference>
<gene>
    <name evidence="14" type="primary">rnhB</name>
    <name evidence="18" type="ORF">A6K76_09045</name>
</gene>
<dbReference type="Pfam" id="PF01351">
    <property type="entry name" value="RNase_HII"/>
    <property type="match status" value="1"/>
</dbReference>
<dbReference type="GO" id="GO:0004523">
    <property type="term" value="F:RNA-DNA hybrid ribonuclease activity"/>
    <property type="evidence" value="ECO:0007669"/>
    <property type="project" value="UniProtKB-UniRule"/>
</dbReference>
<evidence type="ECO:0000256" key="10">
    <source>
        <dbReference type="ARBA" id="ARBA00022723"/>
    </source>
</evidence>
<comment type="cofactor">
    <cofactor evidence="14 15">
        <name>Mn(2+)</name>
        <dbReference type="ChEBI" id="CHEBI:29035"/>
    </cofactor>
    <cofactor evidence="14 15">
        <name>Mg(2+)</name>
        <dbReference type="ChEBI" id="CHEBI:18420"/>
    </cofactor>
    <text evidence="14 15">Manganese or magnesium. Binds 1 divalent metal ion per monomer in the absence of substrate. May bind a second metal ion after substrate binding.</text>
</comment>
<comment type="similarity">
    <text evidence="5 14 16">Belongs to the RNase HII family.</text>
</comment>
<protein>
    <recommendedName>
        <fullName evidence="7 14">Ribonuclease HII</fullName>
        <shortName evidence="14">RNase HII</shortName>
        <ecNumber evidence="6 14">3.1.26.4</ecNumber>
    </recommendedName>
</protein>
<evidence type="ECO:0000256" key="3">
    <source>
        <dbReference type="ARBA" id="ARBA00004065"/>
    </source>
</evidence>
<keyword evidence="19" id="KW-1185">Reference proteome</keyword>
<dbReference type="PANTHER" id="PTHR10954:SF18">
    <property type="entry name" value="RIBONUCLEASE HII"/>
    <property type="match status" value="1"/>
</dbReference>
<evidence type="ECO:0000256" key="7">
    <source>
        <dbReference type="ARBA" id="ARBA00019179"/>
    </source>
</evidence>
<keyword evidence="8 14" id="KW-0963">Cytoplasm</keyword>
<dbReference type="SUPFAM" id="SSF53098">
    <property type="entry name" value="Ribonuclease H-like"/>
    <property type="match status" value="1"/>
</dbReference>
<evidence type="ECO:0000259" key="17">
    <source>
        <dbReference type="PROSITE" id="PS51975"/>
    </source>
</evidence>
<sequence>MTSIKEITAKLKEVTTLEPWIEALAADERAGVQKALATFHNRLQKQQQQLDAHMEKVAFDESYLQGGTYVAGVDEAGRGPLAGPVVTAAAILPLHCDALIGINDSKQLSKEKRAAYAAIIKEHAICYSVHFQSVEAIDTLNIYEATRQSMKAAVETLDVKPDAVLADAMTLDIPHRQANIIKGDALSLSIAAASILAKTARDDYMDALHEQFPQYGFCNHAGYGTKEHLAAIDAHGITIHHRRSFEPIKSLVK</sequence>
<keyword evidence="9 14" id="KW-0540">Nuclease</keyword>
<feature type="binding site" evidence="14 15">
    <location>
        <position position="167"/>
    </location>
    <ligand>
        <name>a divalent metal cation</name>
        <dbReference type="ChEBI" id="CHEBI:60240"/>
    </ligand>
</feature>
<dbReference type="EC" id="3.1.26.4" evidence="6 14"/>
<dbReference type="GO" id="GO:0003723">
    <property type="term" value="F:RNA binding"/>
    <property type="evidence" value="ECO:0007669"/>
    <property type="project" value="UniProtKB-UniRule"/>
</dbReference>
<accession>A0A1C0YWI8</accession>
<comment type="caution">
    <text evidence="18">The sequence shown here is derived from an EMBL/GenBank/DDBJ whole genome shotgun (WGS) entry which is preliminary data.</text>
</comment>
<feature type="binding site" evidence="14 15">
    <location>
        <position position="75"/>
    </location>
    <ligand>
        <name>a divalent metal cation</name>
        <dbReference type="ChEBI" id="CHEBI:60240"/>
    </ligand>
</feature>
<comment type="function">
    <text evidence="3 14 16">Endonuclease that specifically degrades the RNA of RNA-DNA hybrids.</text>
</comment>
<keyword evidence="10 14" id="KW-0479">Metal-binding</keyword>
<evidence type="ECO:0000256" key="13">
    <source>
        <dbReference type="ARBA" id="ARBA00023211"/>
    </source>
</evidence>
<feature type="binding site" evidence="14 15">
    <location>
        <position position="74"/>
    </location>
    <ligand>
        <name>a divalent metal cation</name>
        <dbReference type="ChEBI" id="CHEBI:60240"/>
    </ligand>
</feature>
<dbReference type="InterPro" id="IPR001352">
    <property type="entry name" value="RNase_HII/HIII"/>
</dbReference>
<evidence type="ECO:0000313" key="18">
    <source>
        <dbReference type="EMBL" id="OCS91484.1"/>
    </source>
</evidence>
<evidence type="ECO:0000256" key="8">
    <source>
        <dbReference type="ARBA" id="ARBA00022490"/>
    </source>
</evidence>
<dbReference type="GO" id="GO:0005737">
    <property type="term" value="C:cytoplasm"/>
    <property type="evidence" value="ECO:0007669"/>
    <property type="project" value="UniProtKB-SubCell"/>
</dbReference>
<reference evidence="18 19" key="1">
    <citation type="submission" date="2016-07" db="EMBL/GenBank/DDBJ databases">
        <title>Caryophanon latum genome sequencing.</title>
        <authorList>
            <person name="Verma A."/>
            <person name="Pal Y."/>
            <person name="Krishnamurthi S."/>
        </authorList>
    </citation>
    <scope>NUCLEOTIDE SEQUENCE [LARGE SCALE GENOMIC DNA]</scope>
    <source>
        <strain evidence="18 19">DSM 14151</strain>
    </source>
</reference>
<evidence type="ECO:0000256" key="11">
    <source>
        <dbReference type="ARBA" id="ARBA00022759"/>
    </source>
</evidence>
<evidence type="ECO:0000256" key="1">
    <source>
        <dbReference type="ARBA" id="ARBA00000077"/>
    </source>
</evidence>
<feature type="domain" description="RNase H type-2" evidence="17">
    <location>
        <begin position="68"/>
        <end position="253"/>
    </location>
</feature>
<dbReference type="InterPro" id="IPR022898">
    <property type="entry name" value="RNase_HII"/>
</dbReference>
<comment type="catalytic activity">
    <reaction evidence="1 14 15 16">
        <text>Endonucleolytic cleavage to 5'-phosphomonoester.</text>
        <dbReference type="EC" id="3.1.26.4"/>
    </reaction>
</comment>
<evidence type="ECO:0000256" key="16">
    <source>
        <dbReference type="RuleBase" id="RU003515"/>
    </source>
</evidence>
<dbReference type="PROSITE" id="PS51975">
    <property type="entry name" value="RNASE_H_2"/>
    <property type="match status" value="1"/>
</dbReference>
<keyword evidence="13 14" id="KW-0464">Manganese</keyword>
<dbReference type="Proteomes" id="UP000093482">
    <property type="component" value="Unassembled WGS sequence"/>
</dbReference>
<proteinExistence type="inferred from homology"/>
<evidence type="ECO:0000256" key="4">
    <source>
        <dbReference type="ARBA" id="ARBA00004496"/>
    </source>
</evidence>
<dbReference type="FunFam" id="3.30.420.10:FF:000006">
    <property type="entry name" value="Ribonuclease HII"/>
    <property type="match status" value="1"/>
</dbReference>
<comment type="subcellular location">
    <subcellularLocation>
        <location evidence="4 14">Cytoplasm</location>
    </subcellularLocation>
</comment>
<dbReference type="Gene3D" id="3.30.420.10">
    <property type="entry name" value="Ribonuclease H-like superfamily/Ribonuclease H"/>
    <property type="match status" value="1"/>
</dbReference>